<dbReference type="PANTHER" id="PTHR33498">
    <property type="entry name" value="TRANSPOSASE FOR INSERTION SEQUENCE ELEMENT IS1557"/>
    <property type="match status" value="1"/>
</dbReference>
<organism evidence="2 3">
    <name type="scientific">Catenulispora yoronensis</name>
    <dbReference type="NCBI Taxonomy" id="450799"/>
    <lineage>
        <taxon>Bacteria</taxon>
        <taxon>Bacillati</taxon>
        <taxon>Actinomycetota</taxon>
        <taxon>Actinomycetes</taxon>
        <taxon>Catenulisporales</taxon>
        <taxon>Catenulisporaceae</taxon>
        <taxon>Catenulispora</taxon>
    </lineage>
</organism>
<name>A0ABN2UH55_9ACTN</name>
<dbReference type="RefSeq" id="WP_344667471.1">
    <property type="nucleotide sequence ID" value="NZ_BAAAQN010000025.1"/>
</dbReference>
<sequence length="83" mass="9381">MLTELKGQNLAAWMTEVEASDLPHLKTFVNGPRHDHDAVLNGLTLEHNSGAVEGAVNRLKVYQRQMYGRANFDLLRKRVRLAP</sequence>
<evidence type="ECO:0000313" key="2">
    <source>
        <dbReference type="EMBL" id="GAA2037561.1"/>
    </source>
</evidence>
<dbReference type="Proteomes" id="UP001500751">
    <property type="component" value="Unassembled WGS sequence"/>
</dbReference>
<dbReference type="PANTHER" id="PTHR33498:SF1">
    <property type="entry name" value="TRANSPOSASE FOR INSERTION SEQUENCE ELEMENT IS1557"/>
    <property type="match status" value="1"/>
</dbReference>
<dbReference type="InterPro" id="IPR002560">
    <property type="entry name" value="Transposase_DDE"/>
</dbReference>
<protein>
    <recommendedName>
        <fullName evidence="1">Transposase IS204/IS1001/IS1096/IS1165 DDE domain-containing protein</fullName>
    </recommendedName>
</protein>
<gene>
    <name evidence="2" type="ORF">GCM10009839_43550</name>
</gene>
<dbReference type="InterPro" id="IPR047951">
    <property type="entry name" value="Transpos_ISL3"/>
</dbReference>
<evidence type="ECO:0000313" key="3">
    <source>
        <dbReference type="Proteomes" id="UP001500751"/>
    </source>
</evidence>
<reference evidence="2 3" key="1">
    <citation type="journal article" date="2019" name="Int. J. Syst. Evol. Microbiol.">
        <title>The Global Catalogue of Microorganisms (GCM) 10K type strain sequencing project: providing services to taxonomists for standard genome sequencing and annotation.</title>
        <authorList>
            <consortium name="The Broad Institute Genomics Platform"/>
            <consortium name="The Broad Institute Genome Sequencing Center for Infectious Disease"/>
            <person name="Wu L."/>
            <person name="Ma J."/>
        </authorList>
    </citation>
    <scope>NUCLEOTIDE SEQUENCE [LARGE SCALE GENOMIC DNA]</scope>
    <source>
        <strain evidence="2 3">JCM 16014</strain>
    </source>
</reference>
<comment type="caution">
    <text evidence="2">The sequence shown here is derived from an EMBL/GenBank/DDBJ whole genome shotgun (WGS) entry which is preliminary data.</text>
</comment>
<evidence type="ECO:0000259" key="1">
    <source>
        <dbReference type="Pfam" id="PF01610"/>
    </source>
</evidence>
<feature type="domain" description="Transposase IS204/IS1001/IS1096/IS1165 DDE" evidence="1">
    <location>
        <begin position="9"/>
        <end position="79"/>
    </location>
</feature>
<dbReference type="EMBL" id="BAAAQN010000025">
    <property type="protein sequence ID" value="GAA2037561.1"/>
    <property type="molecule type" value="Genomic_DNA"/>
</dbReference>
<keyword evidence="3" id="KW-1185">Reference proteome</keyword>
<proteinExistence type="predicted"/>
<accession>A0ABN2UH55</accession>
<dbReference type="Pfam" id="PF01610">
    <property type="entry name" value="DDE_Tnp_ISL3"/>
    <property type="match status" value="1"/>
</dbReference>